<dbReference type="SMART" id="SM00728">
    <property type="entry name" value="ChW"/>
    <property type="match status" value="3"/>
</dbReference>
<evidence type="ECO:0000313" key="3">
    <source>
        <dbReference type="Proteomes" id="UP001056708"/>
    </source>
</evidence>
<organism evidence="2 3">
    <name type="scientific">Phormidium yuhuli AB48</name>
    <dbReference type="NCBI Taxonomy" id="2940671"/>
    <lineage>
        <taxon>Bacteria</taxon>
        <taxon>Bacillati</taxon>
        <taxon>Cyanobacteriota</taxon>
        <taxon>Cyanophyceae</taxon>
        <taxon>Oscillatoriophycideae</taxon>
        <taxon>Oscillatoriales</taxon>
        <taxon>Oscillatoriaceae</taxon>
        <taxon>Phormidium</taxon>
        <taxon>Phormidium yuhuli</taxon>
    </lineage>
</organism>
<feature type="compositionally biased region" description="Low complexity" evidence="1">
    <location>
        <begin position="164"/>
        <end position="179"/>
    </location>
</feature>
<evidence type="ECO:0000313" key="2">
    <source>
        <dbReference type="EMBL" id="USR91118.1"/>
    </source>
</evidence>
<dbReference type="EMBL" id="CP098611">
    <property type="protein sequence ID" value="USR91118.1"/>
    <property type="molecule type" value="Genomic_DNA"/>
</dbReference>
<proteinExistence type="predicted"/>
<feature type="compositionally biased region" description="Polar residues" evidence="1">
    <location>
        <begin position="180"/>
        <end position="189"/>
    </location>
</feature>
<feature type="region of interest" description="Disordered" evidence="1">
    <location>
        <begin position="164"/>
        <end position="189"/>
    </location>
</feature>
<gene>
    <name evidence="2" type="ORF">NEA10_20215</name>
</gene>
<accession>A0ABY5AQH1</accession>
<name>A0ABY5AQH1_9CYAN</name>
<sequence length="380" mass="40824">MKPDRTVLLNQLTRLEAQIAQLGPINDAMSWGEVKRLLQSQPAATTGDAKAQAIALLDRFDALDHREQPGFQPLIQFKQQVRLFRNQVSNAPANELPPDVNDLLSGKHPVAQLLKAVDEGDRLTDAQWATLQPTLEKIFGQTIAIAASRGKLYVSQVTPEPVVATTSTSPATTPLASQTVPTPKSEQVRPQISGGADLLMWGDATATSAVKPAPPAPPQPTSSKDEPLIVFGAKSLTGGVQTGSLPLTVLVHIQGLGDRQFASKEFAGTRGQSRGLEGLQIRIANAIADLKLEYMAHISGVGDTPWVPEGQYLGSRGENRQVEGFAIRLTGDAASQYTIRYSGHIQNMGDTPVMGDGQYCGTRGKSLRVEGLRVWLESRS</sequence>
<evidence type="ECO:0000256" key="1">
    <source>
        <dbReference type="SAM" id="MobiDB-lite"/>
    </source>
</evidence>
<reference evidence="2" key="1">
    <citation type="submission" date="2022-06" db="EMBL/GenBank/DDBJ databases">
        <title>Genome sequence of Phormidium yuhuli AB48 isolated from an industrial photobioreactor environment.</title>
        <authorList>
            <person name="Qiu Y."/>
            <person name="Noonan A.J.C."/>
            <person name="Dofher K."/>
            <person name="Koch M."/>
            <person name="Kieft B."/>
            <person name="Lin X."/>
            <person name="Ziels R.M."/>
            <person name="Hallam S.J."/>
        </authorList>
    </citation>
    <scope>NUCLEOTIDE SEQUENCE</scope>
    <source>
        <strain evidence="2">AB48</strain>
    </source>
</reference>
<protein>
    <submittedName>
        <fullName evidence="2">Hydrogenase</fullName>
    </submittedName>
</protein>
<dbReference type="Pfam" id="PF07538">
    <property type="entry name" value="ChW"/>
    <property type="match status" value="3"/>
</dbReference>
<keyword evidence="3" id="KW-1185">Reference proteome</keyword>
<dbReference type="RefSeq" id="WP_252663149.1">
    <property type="nucleotide sequence ID" value="NZ_CP098611.1"/>
</dbReference>
<dbReference type="Proteomes" id="UP001056708">
    <property type="component" value="Chromosome"/>
</dbReference>
<dbReference type="InterPro" id="IPR006637">
    <property type="entry name" value="ChW"/>
</dbReference>